<dbReference type="FunFam" id="3.30.160.60:FF:001289">
    <property type="entry name" value="Zinc finger protein 574"/>
    <property type="match status" value="1"/>
</dbReference>
<evidence type="ECO:0000256" key="7">
    <source>
        <dbReference type="ARBA" id="ARBA00023163"/>
    </source>
</evidence>
<evidence type="ECO:0000256" key="1">
    <source>
        <dbReference type="ARBA" id="ARBA00004123"/>
    </source>
</evidence>
<organism evidence="13">
    <name type="scientific">Timema shepardi</name>
    <name type="common">Walking stick</name>
    <dbReference type="NCBI Taxonomy" id="629360"/>
    <lineage>
        <taxon>Eukaryota</taxon>
        <taxon>Metazoa</taxon>
        <taxon>Ecdysozoa</taxon>
        <taxon>Arthropoda</taxon>
        <taxon>Hexapoda</taxon>
        <taxon>Insecta</taxon>
        <taxon>Pterygota</taxon>
        <taxon>Neoptera</taxon>
        <taxon>Polyneoptera</taxon>
        <taxon>Phasmatodea</taxon>
        <taxon>Timematodea</taxon>
        <taxon>Timematoidea</taxon>
        <taxon>Timematidae</taxon>
        <taxon>Timema</taxon>
    </lineage>
</organism>
<reference evidence="13" key="1">
    <citation type="submission" date="2020-11" db="EMBL/GenBank/DDBJ databases">
        <authorList>
            <person name="Tran Van P."/>
        </authorList>
    </citation>
    <scope>NUCLEOTIDE SEQUENCE</scope>
</reference>
<dbReference type="PROSITE" id="PS50157">
    <property type="entry name" value="ZINC_FINGER_C2H2_2"/>
    <property type="match status" value="7"/>
</dbReference>
<evidence type="ECO:0000256" key="3">
    <source>
        <dbReference type="ARBA" id="ARBA00022737"/>
    </source>
</evidence>
<dbReference type="Pfam" id="PF00096">
    <property type="entry name" value="zf-C2H2"/>
    <property type="match status" value="3"/>
</dbReference>
<evidence type="ECO:0000256" key="6">
    <source>
        <dbReference type="ARBA" id="ARBA00023015"/>
    </source>
</evidence>
<evidence type="ECO:0000259" key="12">
    <source>
        <dbReference type="PROSITE" id="PS50157"/>
    </source>
</evidence>
<feature type="region of interest" description="Disordered" evidence="11">
    <location>
        <begin position="182"/>
        <end position="201"/>
    </location>
</feature>
<name>A0A7R9B579_TIMSH</name>
<dbReference type="Gene3D" id="3.30.160.60">
    <property type="entry name" value="Classic Zinc Finger"/>
    <property type="match status" value="6"/>
</dbReference>
<evidence type="ECO:0000256" key="9">
    <source>
        <dbReference type="ARBA" id="ARBA00068876"/>
    </source>
</evidence>
<evidence type="ECO:0000256" key="8">
    <source>
        <dbReference type="ARBA" id="ARBA00023242"/>
    </source>
</evidence>
<dbReference type="GO" id="GO:0008270">
    <property type="term" value="F:zinc ion binding"/>
    <property type="evidence" value="ECO:0007669"/>
    <property type="project" value="UniProtKB-KW"/>
</dbReference>
<feature type="domain" description="C2H2-type" evidence="12">
    <location>
        <begin position="491"/>
        <end position="518"/>
    </location>
</feature>
<dbReference type="SMART" id="SM00355">
    <property type="entry name" value="ZnF_C2H2"/>
    <property type="match status" value="8"/>
</dbReference>
<dbReference type="SUPFAM" id="SSF53474">
    <property type="entry name" value="alpha/beta-Hydrolases"/>
    <property type="match status" value="1"/>
</dbReference>
<evidence type="ECO:0000256" key="5">
    <source>
        <dbReference type="ARBA" id="ARBA00022833"/>
    </source>
</evidence>
<accession>A0A7R9B579</accession>
<dbReference type="PROSITE" id="PS00028">
    <property type="entry name" value="ZINC_FINGER_C2H2_1"/>
    <property type="match status" value="7"/>
</dbReference>
<dbReference type="FunFam" id="3.30.160.60:FF:000145">
    <property type="entry name" value="Zinc finger protein 574"/>
    <property type="match status" value="1"/>
</dbReference>
<proteinExistence type="predicted"/>
<keyword evidence="4 10" id="KW-0863">Zinc-finger</keyword>
<gene>
    <name evidence="13" type="ORF">TSIB3V08_LOCUS10576</name>
</gene>
<feature type="domain" description="C2H2-type" evidence="12">
    <location>
        <begin position="397"/>
        <end position="424"/>
    </location>
</feature>
<feature type="domain" description="C2H2-type" evidence="12">
    <location>
        <begin position="341"/>
        <end position="368"/>
    </location>
</feature>
<dbReference type="GO" id="GO:0006357">
    <property type="term" value="P:regulation of transcription by RNA polymerase II"/>
    <property type="evidence" value="ECO:0007669"/>
    <property type="project" value="UniProtKB-ARBA"/>
</dbReference>
<sequence>MEPAPYAGIVPVTDINPDQFPTEIEIKELANALVVLSSTAEDGEIEEDPCDPCPSAAMEEPVKIEIIKQEDSSLELPSSGYDVNKSSTKIISGSPPVCKCCKAACESVFCWSEHCDDCRATKEMFVMVKDLSSAGGDYDWSTVNLCLVGADSDWSNVNVDSANLDDKLLTLDLGSVRAADSSVSLQEKTKNKDRYSKKLSSPTNVVSKEMCASTPKLKSNKKVFIPNKVTQKPFSKNSSTKFPIYIDLTNSSGEHSESSNSKESVGDSFRTNEPLDRSDQETNELTQNDWEVSSSSDYSSEVSGLIYSNSDDKRCKYCGVIIPQLEELAIHLTQHYKEKPFLCNVCGAIFKLKTQLTVHTFTHTRETIFTCDICKSGFYTKGHLRCHMLTHTGERPYECPTCGARFNQSSHLKRHVHVHDSNRPKKRAPRAKKYFCEKCDAKFTTVASSKLHMLYAHEGLVKYSCSHCSAEFYHKANLNSHLRTHTGERPFRCTVCDVSFKQSSHLLRHSWIHSGKKPYPCSFCDMSFRQKFSLKCHTYTHTGEKPWAKPPLRHQGRGVSTTLCSQGRFACQPLLAVCPVSTWLQQRDYSVNRINSNMTLMSADQGSQPADTRTLVVMFPWLLAKERQVAKYADFYTSQGFDVLTVSITPWQMLWPVKGCQPVMEELLKFLHDCQHRKLLLHGFSVGVYLWGEALNKINQDMERYKPVVERIVGQIWDSGADITEIPVGFPQALFPRSPTLQAAMGSCVRTHMRVFHDAATQHYIRASQTFYAGIVHAPALFLVSKADPIGTERNSRRCAEGWEALGMKVYVKCWDDSPHIGHFRKYPEEYLAQLVLFLGRADLIPCQEKLQAKL</sequence>
<feature type="domain" description="C2H2-type" evidence="12">
    <location>
        <begin position="369"/>
        <end position="396"/>
    </location>
</feature>
<feature type="compositionally biased region" description="Basic and acidic residues" evidence="11">
    <location>
        <begin position="187"/>
        <end position="196"/>
    </location>
</feature>
<dbReference type="InterPro" id="IPR029058">
    <property type="entry name" value="AB_hydrolase_fold"/>
</dbReference>
<keyword evidence="8" id="KW-0539">Nucleus</keyword>
<evidence type="ECO:0000256" key="2">
    <source>
        <dbReference type="ARBA" id="ARBA00022723"/>
    </source>
</evidence>
<dbReference type="FunFam" id="3.30.160.60:FF:000446">
    <property type="entry name" value="Zinc finger protein"/>
    <property type="match status" value="1"/>
</dbReference>
<feature type="domain" description="C2H2-type" evidence="12">
    <location>
        <begin position="463"/>
        <end position="490"/>
    </location>
</feature>
<comment type="subcellular location">
    <subcellularLocation>
        <location evidence="1">Nucleus</location>
    </subcellularLocation>
</comment>
<keyword evidence="3" id="KW-0677">Repeat</keyword>
<dbReference type="EMBL" id="OC007213">
    <property type="protein sequence ID" value="CAD7266560.1"/>
    <property type="molecule type" value="Genomic_DNA"/>
</dbReference>
<evidence type="ECO:0000256" key="11">
    <source>
        <dbReference type="SAM" id="MobiDB-lite"/>
    </source>
</evidence>
<dbReference type="GO" id="GO:0017171">
    <property type="term" value="F:serine hydrolase activity"/>
    <property type="evidence" value="ECO:0007669"/>
    <property type="project" value="TreeGrafter"/>
</dbReference>
<dbReference type="InterPro" id="IPR008547">
    <property type="entry name" value="DUF829_TMEM53"/>
</dbReference>
<dbReference type="AlphaFoldDB" id="A0A7R9B579"/>
<dbReference type="InterPro" id="IPR013087">
    <property type="entry name" value="Znf_C2H2_type"/>
</dbReference>
<evidence type="ECO:0000256" key="10">
    <source>
        <dbReference type="PROSITE-ProRule" id="PRU00042"/>
    </source>
</evidence>
<keyword evidence="6" id="KW-0805">Transcription regulation</keyword>
<dbReference type="PANTHER" id="PTHR20908">
    <property type="entry name" value="LD15586P"/>
    <property type="match status" value="1"/>
</dbReference>
<dbReference type="FunFam" id="3.30.160.60:FF:000100">
    <property type="entry name" value="Zinc finger 45-like"/>
    <property type="match status" value="1"/>
</dbReference>
<dbReference type="Pfam" id="PF05705">
    <property type="entry name" value="DUF829"/>
    <property type="match status" value="1"/>
</dbReference>
<evidence type="ECO:0000256" key="4">
    <source>
        <dbReference type="ARBA" id="ARBA00022771"/>
    </source>
</evidence>
<keyword evidence="7" id="KW-0804">Transcription</keyword>
<dbReference type="PANTHER" id="PTHR20908:SF1">
    <property type="entry name" value="LD15586P"/>
    <property type="match status" value="1"/>
</dbReference>
<dbReference type="SUPFAM" id="SSF57667">
    <property type="entry name" value="beta-beta-alpha zinc fingers"/>
    <property type="match status" value="4"/>
</dbReference>
<feature type="domain" description="C2H2-type" evidence="12">
    <location>
        <begin position="313"/>
        <end position="340"/>
    </location>
</feature>
<protein>
    <recommendedName>
        <fullName evidence="9">Zinc finger protein 865</fullName>
    </recommendedName>
</protein>
<keyword evidence="5" id="KW-0862">Zinc</keyword>
<dbReference type="InterPro" id="IPR036236">
    <property type="entry name" value="Znf_C2H2_sf"/>
</dbReference>
<keyword evidence="2" id="KW-0479">Metal-binding</keyword>
<feature type="region of interest" description="Disordered" evidence="11">
    <location>
        <begin position="251"/>
        <end position="296"/>
    </location>
</feature>
<dbReference type="GO" id="GO:0005634">
    <property type="term" value="C:nucleus"/>
    <property type="evidence" value="ECO:0007669"/>
    <property type="project" value="UniProtKB-SubCell"/>
</dbReference>
<feature type="domain" description="C2H2-type" evidence="12">
    <location>
        <begin position="519"/>
        <end position="546"/>
    </location>
</feature>
<evidence type="ECO:0000313" key="13">
    <source>
        <dbReference type="EMBL" id="CAD7266560.1"/>
    </source>
</evidence>
<dbReference type="FunFam" id="3.30.160.60:FF:000557">
    <property type="entry name" value="zinc finger and SCAN domain-containing protein 29"/>
    <property type="match status" value="1"/>
</dbReference>